<keyword evidence="1" id="KW-1133">Transmembrane helix</keyword>
<dbReference type="AlphaFoldDB" id="A0A7G9YTB2"/>
<dbReference type="Pfam" id="PF13239">
    <property type="entry name" value="2TM"/>
    <property type="match status" value="1"/>
</dbReference>
<keyword evidence="1" id="KW-0472">Membrane</keyword>
<feature type="transmembrane region" description="Helical" evidence="1">
    <location>
        <begin position="53"/>
        <end position="72"/>
    </location>
</feature>
<protein>
    <recommendedName>
        <fullName evidence="2">2TM domain-containing protein</fullName>
    </recommendedName>
</protein>
<organism evidence="3">
    <name type="scientific">Candidatus Methanophagaceae archaeon ANME-1 ERB6</name>
    <dbReference type="NCBI Taxonomy" id="2759912"/>
    <lineage>
        <taxon>Archaea</taxon>
        <taxon>Methanobacteriati</taxon>
        <taxon>Methanobacteriota</taxon>
        <taxon>Stenosarchaea group</taxon>
        <taxon>Methanomicrobia</taxon>
        <taxon>Candidatus Methanophagales</taxon>
        <taxon>Candidatus Methanophagaceae</taxon>
    </lineage>
</organism>
<evidence type="ECO:0000256" key="1">
    <source>
        <dbReference type="SAM" id="Phobius"/>
    </source>
</evidence>
<keyword evidence="1" id="KW-0812">Transmembrane</keyword>
<gene>
    <name evidence="3" type="ORF">IGHJBHOP_00007</name>
</gene>
<feature type="transmembrane region" description="Helical" evidence="1">
    <location>
        <begin position="26"/>
        <end position="47"/>
    </location>
</feature>
<reference evidence="3" key="1">
    <citation type="submission" date="2020-06" db="EMBL/GenBank/DDBJ databases">
        <title>Unique genomic features of the anaerobic methanotrophic archaea.</title>
        <authorList>
            <person name="Chadwick G.L."/>
            <person name="Skennerton C.T."/>
            <person name="Laso-Perez R."/>
            <person name="Leu A.O."/>
            <person name="Speth D.R."/>
            <person name="Yu H."/>
            <person name="Morgan-Lang C."/>
            <person name="Hatzenpichler R."/>
            <person name="Goudeau D."/>
            <person name="Malmstrom R."/>
            <person name="Brazelton W.J."/>
            <person name="Woyke T."/>
            <person name="Hallam S.J."/>
            <person name="Tyson G.W."/>
            <person name="Wegener G."/>
            <person name="Boetius A."/>
            <person name="Orphan V."/>
        </authorList>
    </citation>
    <scope>NUCLEOTIDE SEQUENCE</scope>
</reference>
<accession>A0A7G9YTB2</accession>
<evidence type="ECO:0000259" key="2">
    <source>
        <dbReference type="Pfam" id="PF13239"/>
    </source>
</evidence>
<feature type="domain" description="2TM" evidence="2">
    <location>
        <begin position="18"/>
        <end position="82"/>
    </location>
</feature>
<proteinExistence type="predicted"/>
<dbReference type="InterPro" id="IPR025698">
    <property type="entry name" value="2TM_dom"/>
</dbReference>
<name>A0A7G9YTB2_9EURY</name>
<dbReference type="EMBL" id="MT631464">
    <property type="protein sequence ID" value="QNO51246.1"/>
    <property type="molecule type" value="Genomic_DNA"/>
</dbReference>
<evidence type="ECO:0000313" key="3">
    <source>
        <dbReference type="EMBL" id="QNO51246.1"/>
    </source>
</evidence>
<sequence length="95" mass="11204">MTGEISLEDYKKAYRGVRKEKEKRGFIIHFVVYIIVNIGLITCNFVYTPEAIWFFWPLIFWGLGLTSHYLGAVRFLDKELEKDEALAESRARKEK</sequence>